<dbReference type="GO" id="GO:1901135">
    <property type="term" value="P:carbohydrate derivative metabolic process"/>
    <property type="evidence" value="ECO:0007669"/>
    <property type="project" value="InterPro"/>
</dbReference>
<evidence type="ECO:0000256" key="1">
    <source>
        <dbReference type="SAM" id="MobiDB-lite"/>
    </source>
</evidence>
<dbReference type="GO" id="GO:0097367">
    <property type="term" value="F:carbohydrate derivative binding"/>
    <property type="evidence" value="ECO:0007669"/>
    <property type="project" value="InterPro"/>
</dbReference>
<feature type="domain" description="SIS" evidence="2">
    <location>
        <begin position="121"/>
        <end position="279"/>
    </location>
</feature>
<feature type="region of interest" description="Disordered" evidence="1">
    <location>
        <begin position="282"/>
        <end position="334"/>
    </location>
</feature>
<dbReference type="Proteomes" id="UP000281245">
    <property type="component" value="Unassembled WGS sequence"/>
</dbReference>
<dbReference type="SUPFAM" id="SSF53697">
    <property type="entry name" value="SIS domain"/>
    <property type="match status" value="1"/>
</dbReference>
<dbReference type="EMBL" id="QWIJ01000010">
    <property type="protein sequence ID" value="RMX90094.1"/>
    <property type="molecule type" value="Genomic_DNA"/>
</dbReference>
<dbReference type="OrthoDB" id="1872003at2759"/>
<feature type="region of interest" description="Disordered" evidence="1">
    <location>
        <begin position="1"/>
        <end position="79"/>
    </location>
</feature>
<reference evidence="3 4" key="1">
    <citation type="journal article" date="2018" name="BMC Genomics">
        <title>Genomic evidence for intraspecific hybridization in a clonal and extremely halotolerant yeast.</title>
        <authorList>
            <person name="Gostincar C."/>
            <person name="Stajich J.E."/>
            <person name="Zupancic J."/>
            <person name="Zalar P."/>
            <person name="Gunde-Cimerman N."/>
        </authorList>
    </citation>
    <scope>NUCLEOTIDE SEQUENCE [LARGE SCALE GENOMIC DNA]</scope>
    <source>
        <strain evidence="3 4">EXF-6656</strain>
    </source>
</reference>
<proteinExistence type="predicted"/>
<feature type="compositionally biased region" description="Basic and acidic residues" evidence="1">
    <location>
        <begin position="304"/>
        <end position="318"/>
    </location>
</feature>
<evidence type="ECO:0000313" key="4">
    <source>
        <dbReference type="Proteomes" id="UP000281245"/>
    </source>
</evidence>
<name>A0A3M6XGZ0_HORWE</name>
<feature type="compositionally biased region" description="Polar residues" evidence="1">
    <location>
        <begin position="16"/>
        <end position="32"/>
    </location>
</feature>
<accession>A0A3M6XGZ0</accession>
<dbReference type="InterPro" id="IPR046348">
    <property type="entry name" value="SIS_dom_sf"/>
</dbReference>
<dbReference type="Gene3D" id="3.40.50.10490">
    <property type="entry name" value="Glucose-6-phosphate isomerase like protein, domain 1"/>
    <property type="match status" value="1"/>
</dbReference>
<protein>
    <recommendedName>
        <fullName evidence="2">SIS domain-containing protein</fullName>
    </recommendedName>
</protein>
<dbReference type="VEuPathDB" id="FungiDB:BTJ68_13592"/>
<evidence type="ECO:0000259" key="2">
    <source>
        <dbReference type="PROSITE" id="PS51464"/>
    </source>
</evidence>
<sequence>MTMAFTQSHKRRRYSLPSSRPTGLLTPQASEDSSIDLPSPKRARKESAILSPSPRIPYEQQQQHAGEINPEEAEASPSPSTLLTRATHVLATEAAALTSLATLYSTSTSAQTSLAQTCQLTLHAHRTGGRLIACGVGKSAYIAQKLVATCKSLSIRASFLHACEAVHGDLGDVTERDVVVFVSFSGKTAELVNLLPHFPRGCKVVALTGQTEAKDCRLLDGRREGEVEGEEGATGVLLPGPIPEKEEESFGVGAPTTSTTVALAVADMLALTLAQELHRGKTGETFKRNHPGGAIGAQTLLEGSEARKQSQRQDRLGEPELCTPPASLSGSDDG</sequence>
<dbReference type="PANTHER" id="PTHR38418">
    <property type="entry name" value="SUGAR ISOMERASE, KPSF/GUTQ (AFU_ORTHOLOGUE AFUA_6G08860)"/>
    <property type="match status" value="1"/>
</dbReference>
<dbReference type="Pfam" id="PF01380">
    <property type="entry name" value="SIS"/>
    <property type="match status" value="1"/>
</dbReference>
<dbReference type="PANTHER" id="PTHR38418:SF2">
    <property type="entry name" value="SUGAR ISOMERASE, KPSF_GUTQ (AFU_ORTHOLOGUE AFUA_6G08860)"/>
    <property type="match status" value="1"/>
</dbReference>
<dbReference type="PROSITE" id="PS51464">
    <property type="entry name" value="SIS"/>
    <property type="match status" value="1"/>
</dbReference>
<gene>
    <name evidence="3" type="ORF">D0869_00371</name>
</gene>
<dbReference type="AlphaFoldDB" id="A0A3M6XGZ0"/>
<evidence type="ECO:0000313" key="3">
    <source>
        <dbReference type="EMBL" id="RMX90094.1"/>
    </source>
</evidence>
<dbReference type="InterPro" id="IPR001347">
    <property type="entry name" value="SIS_dom"/>
</dbReference>
<comment type="caution">
    <text evidence="3">The sequence shown here is derived from an EMBL/GenBank/DDBJ whole genome shotgun (WGS) entry which is preliminary data.</text>
</comment>
<organism evidence="3 4">
    <name type="scientific">Hortaea werneckii</name>
    <name type="common">Black yeast</name>
    <name type="synonym">Cladosporium werneckii</name>
    <dbReference type="NCBI Taxonomy" id="91943"/>
    <lineage>
        <taxon>Eukaryota</taxon>
        <taxon>Fungi</taxon>
        <taxon>Dikarya</taxon>
        <taxon>Ascomycota</taxon>
        <taxon>Pezizomycotina</taxon>
        <taxon>Dothideomycetes</taxon>
        <taxon>Dothideomycetidae</taxon>
        <taxon>Mycosphaerellales</taxon>
        <taxon>Teratosphaeriaceae</taxon>
        <taxon>Hortaea</taxon>
    </lineage>
</organism>